<accession>A0A4Z1KR58</accession>
<dbReference type="InterPro" id="IPR002575">
    <property type="entry name" value="Aminoglycoside_PTrfase"/>
</dbReference>
<proteinExistence type="predicted"/>
<dbReference type="AlphaFoldDB" id="A0A4Z1KR58"/>
<name>A0A4Z1KR58_9HELO</name>
<dbReference type="EMBL" id="PQXO01000529">
    <property type="protein sequence ID" value="TGO84235.1"/>
    <property type="molecule type" value="Genomic_DNA"/>
</dbReference>
<dbReference type="Proteomes" id="UP000297280">
    <property type="component" value="Unassembled WGS sequence"/>
</dbReference>
<dbReference type="Pfam" id="PF01636">
    <property type="entry name" value="APH"/>
    <property type="match status" value="1"/>
</dbReference>
<dbReference type="InterPro" id="IPR011009">
    <property type="entry name" value="Kinase-like_dom_sf"/>
</dbReference>
<dbReference type="PANTHER" id="PTHR21310">
    <property type="entry name" value="AMINOGLYCOSIDE PHOSPHOTRANSFERASE-RELATED-RELATED"/>
    <property type="match status" value="1"/>
</dbReference>
<feature type="domain" description="Aminoglycoside phosphotransferase" evidence="1">
    <location>
        <begin position="243"/>
        <end position="321"/>
    </location>
</feature>
<comment type="caution">
    <text evidence="2">The sequence shown here is derived from an EMBL/GenBank/DDBJ whole genome shotgun (WGS) entry which is preliminary data.</text>
</comment>
<sequence>MEEEKVTELTPRVVQHMAEFDNTCGLIPIVNIVVHPGVDPKDLVHTVHGTIVSELKGWESAPRQRGEIFCYNCGLDDGMARDGYTSRVKIAHIRHNNALWELGGPDGPWLLKDEINIAKDGKSVDYTTQKFLRDANIGLPLVEMYRFGGGDEKFSFTMMSRAKENRWKSCYKDLTTDLKKHIKSIRQFTSPHMGRVDGGELRDNYIGKCGGFPCVNTGRNEEEWLENLTPAIRKGPLWKLWLRNKTGRQDPATRDNWVKWVDENIVEVKADLPKGGPYVLTHGDLHNMNIYGSNDNADQKWKVTAIIDWETAGYYPWWVELLRNPRLLSGPGTAEEQMLEFCPPTFKKEDWAPMVWAIERVIKLYERGGGNSHSIQGKSGANKWYSKEFCDAIK</sequence>
<dbReference type="InterPro" id="IPR051678">
    <property type="entry name" value="AGP_Transferase"/>
</dbReference>
<keyword evidence="3" id="KW-1185">Reference proteome</keyword>
<reference evidence="2 3" key="1">
    <citation type="submission" date="2017-12" db="EMBL/GenBank/DDBJ databases">
        <title>Comparative genomics of Botrytis spp.</title>
        <authorList>
            <person name="Valero-Jimenez C.A."/>
            <person name="Tapia P."/>
            <person name="Veloso J."/>
            <person name="Silva-Moreno E."/>
            <person name="Staats M."/>
            <person name="Valdes J.H."/>
            <person name="Van Kan J.A.L."/>
        </authorList>
    </citation>
    <scope>NUCLEOTIDE SEQUENCE [LARGE SCALE GENOMIC DNA]</scope>
    <source>
        <strain evidence="2 3">MUCL3349</strain>
    </source>
</reference>
<dbReference type="SUPFAM" id="SSF56112">
    <property type="entry name" value="Protein kinase-like (PK-like)"/>
    <property type="match status" value="1"/>
</dbReference>
<evidence type="ECO:0000313" key="3">
    <source>
        <dbReference type="Proteomes" id="UP000297280"/>
    </source>
</evidence>
<gene>
    <name evidence="2" type="ORF">BPOR_0530g00010</name>
</gene>
<protein>
    <recommendedName>
        <fullName evidence="1">Aminoglycoside phosphotransferase domain-containing protein</fullName>
    </recommendedName>
</protein>
<organism evidence="2 3">
    <name type="scientific">Botrytis porri</name>
    <dbReference type="NCBI Taxonomy" id="87229"/>
    <lineage>
        <taxon>Eukaryota</taxon>
        <taxon>Fungi</taxon>
        <taxon>Dikarya</taxon>
        <taxon>Ascomycota</taxon>
        <taxon>Pezizomycotina</taxon>
        <taxon>Leotiomycetes</taxon>
        <taxon>Helotiales</taxon>
        <taxon>Sclerotiniaceae</taxon>
        <taxon>Botrytis</taxon>
    </lineage>
</organism>
<evidence type="ECO:0000259" key="1">
    <source>
        <dbReference type="Pfam" id="PF01636"/>
    </source>
</evidence>
<dbReference type="Gene3D" id="3.90.1200.10">
    <property type="match status" value="1"/>
</dbReference>
<evidence type="ECO:0000313" key="2">
    <source>
        <dbReference type="EMBL" id="TGO84235.1"/>
    </source>
</evidence>
<dbReference type="PANTHER" id="PTHR21310:SF55">
    <property type="entry name" value="AMINOGLYCOSIDE PHOSPHOTRANSFERASE DOMAIN-CONTAINING PROTEIN"/>
    <property type="match status" value="1"/>
</dbReference>